<evidence type="ECO:0000256" key="9">
    <source>
        <dbReference type="ARBA" id="ARBA00025375"/>
    </source>
</evidence>
<accession>V5ZBP4</accession>
<evidence type="ECO:0000256" key="6">
    <source>
        <dbReference type="ARBA" id="ARBA00023015"/>
    </source>
</evidence>
<evidence type="ECO:0000256" key="1">
    <source>
        <dbReference type="ARBA" id="ARBA00004496"/>
    </source>
</evidence>
<dbReference type="SUPFAM" id="SSF48295">
    <property type="entry name" value="TrpR-like"/>
    <property type="match status" value="1"/>
</dbReference>
<feature type="DNA-binding region" evidence="10">
    <location>
        <begin position="92"/>
        <end position="115"/>
    </location>
</feature>
<dbReference type="NCBIfam" id="TIGR01321">
    <property type="entry name" value="TrpR"/>
    <property type="match status" value="1"/>
</dbReference>
<keyword evidence="8 10" id="KW-0804">Transcription</keyword>
<reference evidence="11 12" key="1">
    <citation type="journal article" date="2013" name="Syst. Appl. Microbiol.">
        <title>Phylogenetic position and virulence apparatus of the pear flower necrosis pathogen Erwinia piriflorinigrans CFBP 5888T as assessed by comparative genomics.</title>
        <authorList>
            <person name="Smits T.H."/>
            <person name="Rezzonico F."/>
            <person name="Lopez M.M."/>
            <person name="Blom J."/>
            <person name="Goesmann A."/>
            <person name="Frey J.E."/>
            <person name="Duffy B."/>
        </authorList>
    </citation>
    <scope>NUCLEOTIDE SEQUENCE [LARGE SCALE GENOMIC DNA]</scope>
    <source>
        <strain evidence="12">CFBP5888</strain>
    </source>
</reference>
<evidence type="ECO:0000256" key="7">
    <source>
        <dbReference type="ARBA" id="ARBA00023125"/>
    </source>
</evidence>
<dbReference type="Pfam" id="PF01371">
    <property type="entry name" value="Trp_repressor"/>
    <property type="match status" value="1"/>
</dbReference>
<comment type="subcellular location">
    <subcellularLocation>
        <location evidence="1 10">Cytoplasm</location>
    </subcellularLocation>
</comment>
<keyword evidence="7 10" id="KW-0238">DNA-binding</keyword>
<dbReference type="PANTHER" id="PTHR38025">
    <property type="entry name" value="TRP OPERON REPRESSOR"/>
    <property type="match status" value="1"/>
</dbReference>
<evidence type="ECO:0000256" key="3">
    <source>
        <dbReference type="ARBA" id="ARBA00020177"/>
    </source>
</evidence>
<dbReference type="GO" id="GO:0045892">
    <property type="term" value="P:negative regulation of DNA-templated transcription"/>
    <property type="evidence" value="ECO:0007669"/>
    <property type="project" value="UniProtKB-UniRule"/>
</dbReference>
<comment type="similarity">
    <text evidence="2 10">Belongs to the TrpR family.</text>
</comment>
<evidence type="ECO:0000313" key="12">
    <source>
        <dbReference type="Proteomes" id="UP000018217"/>
    </source>
</evidence>
<dbReference type="InterPro" id="IPR010921">
    <property type="entry name" value="Trp_repressor/repl_initiator"/>
</dbReference>
<dbReference type="Proteomes" id="UP000018217">
    <property type="component" value="Unassembled WGS sequence"/>
</dbReference>
<dbReference type="InterPro" id="IPR013335">
    <property type="entry name" value="Trp_repress_bac"/>
</dbReference>
<dbReference type="PANTHER" id="PTHR38025:SF1">
    <property type="entry name" value="TRP OPERON REPRESSOR"/>
    <property type="match status" value="1"/>
</dbReference>
<keyword evidence="6 10" id="KW-0805">Transcription regulation</keyword>
<dbReference type="GO" id="GO:0003700">
    <property type="term" value="F:DNA-binding transcription factor activity"/>
    <property type="evidence" value="ECO:0007669"/>
    <property type="project" value="UniProtKB-UniRule"/>
</dbReference>
<dbReference type="GO" id="GO:0005737">
    <property type="term" value="C:cytoplasm"/>
    <property type="evidence" value="ECO:0007669"/>
    <property type="project" value="UniProtKB-SubCell"/>
</dbReference>
<dbReference type="AlphaFoldDB" id="V5ZBP4"/>
<name>V5ZBP4_9GAMM</name>
<keyword evidence="5 10" id="KW-0678">Repressor</keyword>
<proteinExistence type="inferred from homology"/>
<dbReference type="GO" id="GO:0043565">
    <property type="term" value="F:sequence-specific DNA binding"/>
    <property type="evidence" value="ECO:0007669"/>
    <property type="project" value="UniProtKB-UniRule"/>
</dbReference>
<sequence>MLAASSQQMMMVCCCTSLIVWQPTIMTDYSSVPVTAEPPDEDWRRFVTLLQRACQSDLQLPLLQLMLTPDEREALGTRLRIIEELMRGEMSQRELKSELGAGIATITRGSNSLKSAPPALKNWLEAQLLTGSDKV</sequence>
<dbReference type="InterPro" id="IPR038116">
    <property type="entry name" value="TrpR-like_sf"/>
</dbReference>
<evidence type="ECO:0000256" key="4">
    <source>
        <dbReference type="ARBA" id="ARBA00022490"/>
    </source>
</evidence>
<keyword evidence="12" id="KW-1185">Reference proteome</keyword>
<comment type="caution">
    <text evidence="11">The sequence shown here is derived from an EMBL/GenBank/DDBJ whole genome shotgun (WGS) entry which is preliminary data.</text>
</comment>
<dbReference type="FunFam" id="1.10.1270.10:FF:000001">
    <property type="entry name" value="Trp operon repressor"/>
    <property type="match status" value="1"/>
</dbReference>
<organism evidence="11 12">
    <name type="scientific">Erwinia piriflorinigrans CFBP 5888</name>
    <dbReference type="NCBI Taxonomy" id="1161919"/>
    <lineage>
        <taxon>Bacteria</taxon>
        <taxon>Pseudomonadati</taxon>
        <taxon>Pseudomonadota</taxon>
        <taxon>Gammaproteobacteria</taxon>
        <taxon>Enterobacterales</taxon>
        <taxon>Erwiniaceae</taxon>
        <taxon>Erwinia</taxon>
    </lineage>
</organism>
<dbReference type="EMBL" id="CAHS01000017">
    <property type="protein sequence ID" value="CCG88359.1"/>
    <property type="molecule type" value="Genomic_DNA"/>
</dbReference>
<evidence type="ECO:0000256" key="10">
    <source>
        <dbReference type="HAMAP-Rule" id="MF_00475"/>
    </source>
</evidence>
<evidence type="ECO:0000256" key="8">
    <source>
        <dbReference type="ARBA" id="ARBA00023163"/>
    </source>
</evidence>
<dbReference type="InterPro" id="IPR000831">
    <property type="entry name" value="Trp_repress"/>
</dbReference>
<evidence type="ECO:0000313" key="11">
    <source>
        <dbReference type="EMBL" id="CCG88359.1"/>
    </source>
</evidence>
<gene>
    <name evidence="10 11" type="primary">trpR</name>
    <name evidence="11" type="ORF">EPIR_2996</name>
</gene>
<dbReference type="HAMAP" id="MF_00475">
    <property type="entry name" value="Trp_repressor"/>
    <property type="match status" value="1"/>
</dbReference>
<evidence type="ECO:0000256" key="2">
    <source>
        <dbReference type="ARBA" id="ARBA00007027"/>
    </source>
</evidence>
<dbReference type="STRING" id="1161919.EPIR_2996"/>
<dbReference type="Gene3D" id="1.10.1270.10">
    <property type="entry name" value="TrpR-like"/>
    <property type="match status" value="1"/>
</dbReference>
<comment type="function">
    <text evidence="9 10">This protein is an aporepressor. When complexed with L-tryptophan it binds the operator region of the trp operon (5'-ACTAGT-'3') and prevents the initiation of transcription. The complex also regulates trp repressor biosynthesis by binding to its regulatory region.</text>
</comment>
<evidence type="ECO:0000256" key="5">
    <source>
        <dbReference type="ARBA" id="ARBA00022491"/>
    </source>
</evidence>
<comment type="subunit">
    <text evidence="10">Homodimer.</text>
</comment>
<keyword evidence="4 10" id="KW-0963">Cytoplasm</keyword>
<protein>
    <recommendedName>
        <fullName evidence="3 10">Trp operon repressor</fullName>
    </recommendedName>
</protein>